<sequence>RLNSAQAAAQHAEDLALQSQEVQLLRIKSGICQGLIRAIAGLKRAGLMAPPDFPFNGDTECFDQRFAFLQLLPQPESLCYQHFSEAMDIGTRAPEDLYKLSEFCLNHAHAMIAAAEPEVAPGCEDTERELAALKQVAQHNLVALRVLRSIASAGHSASAAWDLSLHPSFPVIRVK</sequence>
<dbReference type="AlphaFoldDB" id="A0A061RPY7"/>
<dbReference type="EMBL" id="GBEZ01010760">
    <property type="protein sequence ID" value="JAC74957.1"/>
    <property type="molecule type" value="Transcribed_RNA"/>
</dbReference>
<dbReference type="InterPro" id="IPR007244">
    <property type="entry name" value="Naa35_N"/>
</dbReference>
<feature type="non-terminal residue" evidence="2">
    <location>
        <position position="175"/>
    </location>
</feature>
<evidence type="ECO:0000259" key="1">
    <source>
        <dbReference type="Pfam" id="PF25789"/>
    </source>
</evidence>
<dbReference type="GO" id="GO:0031417">
    <property type="term" value="C:NatC complex"/>
    <property type="evidence" value="ECO:0007669"/>
    <property type="project" value="InterPro"/>
</dbReference>
<protein>
    <recommendedName>
        <fullName evidence="1">NAA35-like TPR repeats domain-containing protein</fullName>
    </recommendedName>
</protein>
<name>A0A061RPY7_9CHLO</name>
<feature type="non-terminal residue" evidence="2">
    <location>
        <position position="1"/>
    </location>
</feature>
<dbReference type="Pfam" id="PF25789">
    <property type="entry name" value="TPR_NAA35"/>
    <property type="match status" value="1"/>
</dbReference>
<feature type="domain" description="NAA35-like TPR repeats" evidence="1">
    <location>
        <begin position="14"/>
        <end position="172"/>
    </location>
</feature>
<gene>
    <name evidence="2" type="ORF">TSPGSL018_24533</name>
</gene>
<evidence type="ECO:0000313" key="2">
    <source>
        <dbReference type="EMBL" id="JAC74957.1"/>
    </source>
</evidence>
<proteinExistence type="predicted"/>
<reference evidence="2" key="1">
    <citation type="submission" date="2014-05" db="EMBL/GenBank/DDBJ databases">
        <title>The transcriptome of the halophilic microalga Tetraselmis sp. GSL018 isolated from the Great Salt Lake, Utah.</title>
        <authorList>
            <person name="Jinkerson R.E."/>
            <person name="D'Adamo S."/>
            <person name="Posewitz M.C."/>
        </authorList>
    </citation>
    <scope>NUCLEOTIDE SEQUENCE</scope>
    <source>
        <strain evidence="2">GSL018</strain>
    </source>
</reference>
<accession>A0A061RPY7</accession>
<dbReference type="PANTHER" id="PTHR21373">
    <property type="entry name" value="GLUCOSE REPRESSIBLE PROTEIN MAK10"/>
    <property type="match status" value="1"/>
</dbReference>
<dbReference type="InterPro" id="IPR057982">
    <property type="entry name" value="TPR_NAA35"/>
</dbReference>
<dbReference type="PANTHER" id="PTHR21373:SF0">
    <property type="entry name" value="N-ALPHA-ACETYLTRANSFERASE 35, NATC AUXILIARY SUBUNIT"/>
    <property type="match status" value="1"/>
</dbReference>
<organism evidence="2">
    <name type="scientific">Tetraselmis sp. GSL018</name>
    <dbReference type="NCBI Taxonomy" id="582737"/>
    <lineage>
        <taxon>Eukaryota</taxon>
        <taxon>Viridiplantae</taxon>
        <taxon>Chlorophyta</taxon>
        <taxon>core chlorophytes</taxon>
        <taxon>Chlorodendrophyceae</taxon>
        <taxon>Chlorodendrales</taxon>
        <taxon>Chlorodendraceae</taxon>
        <taxon>Tetraselmis</taxon>
    </lineage>
</organism>